<dbReference type="Gene3D" id="1.10.287.1080">
    <property type="entry name" value="MazG-like"/>
    <property type="match status" value="1"/>
</dbReference>
<dbReference type="GO" id="GO:0016787">
    <property type="term" value="F:hydrolase activity"/>
    <property type="evidence" value="ECO:0007669"/>
    <property type="project" value="UniProtKB-KW"/>
</dbReference>
<dbReference type="AlphaFoldDB" id="A0A1G9CDP0"/>
<dbReference type="OrthoDB" id="581935at2"/>
<evidence type="ECO:0000313" key="2">
    <source>
        <dbReference type="EMBL" id="SDK49762.1"/>
    </source>
</evidence>
<name>A0A1G9CDP0_9FIRM</name>
<evidence type="ECO:0000313" key="3">
    <source>
        <dbReference type="Proteomes" id="UP000198718"/>
    </source>
</evidence>
<dbReference type="RefSeq" id="WP_090552725.1">
    <property type="nucleotide sequence ID" value="NZ_FNFP01000002.1"/>
</dbReference>
<evidence type="ECO:0000259" key="1">
    <source>
        <dbReference type="Pfam" id="PF03819"/>
    </source>
</evidence>
<organism evidence="2 3">
    <name type="scientific">Natronincola ferrireducens</name>
    <dbReference type="NCBI Taxonomy" id="393762"/>
    <lineage>
        <taxon>Bacteria</taxon>
        <taxon>Bacillati</taxon>
        <taxon>Bacillota</taxon>
        <taxon>Clostridia</taxon>
        <taxon>Peptostreptococcales</taxon>
        <taxon>Natronincolaceae</taxon>
        <taxon>Natronincola</taxon>
    </lineage>
</organism>
<keyword evidence="2" id="KW-0378">Hydrolase</keyword>
<dbReference type="STRING" id="393762.SAMN05660472_01435"/>
<protein>
    <submittedName>
        <fullName evidence="2">MazG nucleotide pyrophosphohydrolase domain-containing protein</fullName>
    </submittedName>
</protein>
<accession>A0A1G9CDP0</accession>
<reference evidence="2 3" key="1">
    <citation type="submission" date="2016-10" db="EMBL/GenBank/DDBJ databases">
        <authorList>
            <person name="de Groot N.N."/>
        </authorList>
    </citation>
    <scope>NUCLEOTIDE SEQUENCE [LARGE SCALE GENOMIC DNA]</scope>
    <source>
        <strain evidence="2 3">DSM 18346</strain>
    </source>
</reference>
<dbReference type="InterPro" id="IPR004518">
    <property type="entry name" value="MazG-like_dom"/>
</dbReference>
<proteinExistence type="predicted"/>
<sequence length="141" mass="16515">MDIRDAVEMIWDNRKYITNDAKTAISHLNEEVAESLKALMKDDLDKAKRELQDAMSCLFIAMKVLDVDVEESVNRQIEQMKKRNSKIMIFKEDKVEIYVDGTLKGGWSIWGNEDIREAEKLAKEFGCEIRHEFDKKEQNDK</sequence>
<feature type="domain" description="NTP pyrophosphohydrolase MazG-like" evidence="1">
    <location>
        <begin position="22"/>
        <end position="86"/>
    </location>
</feature>
<dbReference type="SUPFAM" id="SSF101386">
    <property type="entry name" value="all-alpha NTP pyrophosphatases"/>
    <property type="match status" value="1"/>
</dbReference>
<dbReference type="EMBL" id="FNFP01000002">
    <property type="protein sequence ID" value="SDK49762.1"/>
    <property type="molecule type" value="Genomic_DNA"/>
</dbReference>
<dbReference type="Pfam" id="PF03819">
    <property type="entry name" value="MazG"/>
    <property type="match status" value="1"/>
</dbReference>
<dbReference type="Proteomes" id="UP000198718">
    <property type="component" value="Unassembled WGS sequence"/>
</dbReference>
<keyword evidence="3" id="KW-1185">Reference proteome</keyword>
<gene>
    <name evidence="2" type="ORF">SAMN05660472_01435</name>
</gene>